<keyword evidence="2 5" id="KW-0547">Nucleotide-binding</keyword>
<protein>
    <submittedName>
        <fullName evidence="7">Molecular chaperone HtpG</fullName>
    </submittedName>
</protein>
<name>A0A3N2C5G7_9MICO</name>
<dbReference type="Proteomes" id="UP000266915">
    <property type="component" value="Unassembled WGS sequence"/>
</dbReference>
<dbReference type="InterPro" id="IPR036890">
    <property type="entry name" value="HATPase_C_sf"/>
</dbReference>
<dbReference type="InterPro" id="IPR020568">
    <property type="entry name" value="Ribosomal_Su5_D2-typ_SF"/>
</dbReference>
<keyword evidence="8" id="KW-1185">Reference proteome</keyword>
<keyword evidence="3 5" id="KW-0067">ATP-binding</keyword>
<dbReference type="Gene3D" id="3.30.230.80">
    <property type="match status" value="1"/>
</dbReference>
<dbReference type="SUPFAM" id="SSF54211">
    <property type="entry name" value="Ribosomal protein S5 domain 2-like"/>
    <property type="match status" value="1"/>
</dbReference>
<sequence>MPDHSRAPLPFQVDLRGVVDLLSRHIYSGPRVYLRELLQNGRDAVAARRAEDPTAPPGRLLITPHVPPSGSEAGSPFRFRDDGVGLTRDEAAELLATVGRSSKRGDLDELQRGDYLGRFGIGLLSCFMVADTITVRSRSARGGPAIEWIGDADGTFTIRELDDATTAAMPIGSEVVLDPRIDGPLHDGSLLGHGTVLGLATTFGRFLDLDVEVVDPSAPDHPVRINVDPVFRTAEATTREALLAFGEDLLGTRPFDAIEIVVPGTGTRGTAFVLPSPPPPGARQASRVYLGGMLLSEQIDDLLPEWAFFVRCIVDTTGLRPTASREQLVQDDALEFTREAIGSALRRWILDLARQRPHRLQEFIGVHQLGIKAIAAHDDDLASAVVRWLPIETSAGTMTIDEHLSQTGVIRYTASRDEFRQIAAVVDPASPIVNGGYVYDQEILERLPHLIDGVRVERVTVADELDNLEPPHLDDLAATTALEDRASRVLAEVECRVSVRRYRPDDLAALYVADPSVLRRLERHRAASVAPGIWSQVVGAVDSFLAEASPGGTEADTAARLCLNWNAALVRRLATLDDDLVFERSIQLLYVQALLAGHRPLEARDRRMLDAAMTDLIGLSVGLDDKELR</sequence>
<dbReference type="PANTHER" id="PTHR11528">
    <property type="entry name" value="HEAT SHOCK PROTEIN 90 FAMILY MEMBER"/>
    <property type="match status" value="1"/>
</dbReference>
<dbReference type="SUPFAM" id="SSF55874">
    <property type="entry name" value="ATPase domain of HSP90 chaperone/DNA topoisomerase II/histidine kinase"/>
    <property type="match status" value="1"/>
</dbReference>
<feature type="binding site" evidence="5">
    <location>
        <position position="40"/>
    </location>
    <ligand>
        <name>ATP</name>
        <dbReference type="ChEBI" id="CHEBI:30616"/>
    </ligand>
</feature>
<evidence type="ECO:0000256" key="2">
    <source>
        <dbReference type="ARBA" id="ARBA00022741"/>
    </source>
</evidence>
<gene>
    <name evidence="7" type="ORF">EDD42_2851</name>
</gene>
<comment type="caution">
    <text evidence="7">The sequence shown here is derived from an EMBL/GenBank/DDBJ whole genome shotgun (WGS) entry which is preliminary data.</text>
</comment>
<dbReference type="GO" id="GO:0051082">
    <property type="term" value="F:unfolded protein binding"/>
    <property type="evidence" value="ECO:0007669"/>
    <property type="project" value="InterPro"/>
</dbReference>
<organism evidence="7 8">
    <name type="scientific">Plantibacter flavus</name>
    <dbReference type="NCBI Taxonomy" id="150123"/>
    <lineage>
        <taxon>Bacteria</taxon>
        <taxon>Bacillati</taxon>
        <taxon>Actinomycetota</taxon>
        <taxon>Actinomycetes</taxon>
        <taxon>Micrococcales</taxon>
        <taxon>Microbacteriaceae</taxon>
        <taxon>Plantibacter</taxon>
    </lineage>
</organism>
<accession>A0A3N2C5G7</accession>
<dbReference type="PIRSF" id="PIRSF002583">
    <property type="entry name" value="Hsp90"/>
    <property type="match status" value="1"/>
</dbReference>
<comment type="similarity">
    <text evidence="1">Belongs to the heat shock protein 90 family.</text>
</comment>
<evidence type="ECO:0000256" key="3">
    <source>
        <dbReference type="ARBA" id="ARBA00022840"/>
    </source>
</evidence>
<feature type="binding site" evidence="5">
    <location>
        <position position="36"/>
    </location>
    <ligand>
        <name>ATP</name>
        <dbReference type="ChEBI" id="CHEBI:30616"/>
    </ligand>
</feature>
<dbReference type="GO" id="GO:0016887">
    <property type="term" value="F:ATP hydrolysis activity"/>
    <property type="evidence" value="ECO:0007669"/>
    <property type="project" value="InterPro"/>
</dbReference>
<dbReference type="GO" id="GO:0140662">
    <property type="term" value="F:ATP-dependent protein folding chaperone"/>
    <property type="evidence" value="ECO:0007669"/>
    <property type="project" value="InterPro"/>
</dbReference>
<dbReference type="Pfam" id="PF13589">
    <property type="entry name" value="HATPase_c_3"/>
    <property type="match status" value="1"/>
</dbReference>
<evidence type="ECO:0000313" key="8">
    <source>
        <dbReference type="Proteomes" id="UP000266915"/>
    </source>
</evidence>
<dbReference type="Gene3D" id="3.30.565.10">
    <property type="entry name" value="Histidine kinase-like ATPase, C-terminal domain"/>
    <property type="match status" value="1"/>
</dbReference>
<dbReference type="AlphaFoldDB" id="A0A3N2C5G7"/>
<dbReference type="RefSeq" id="WP_085512613.1">
    <property type="nucleotide sequence ID" value="NZ_FXAP01000004.1"/>
</dbReference>
<dbReference type="NCBIfam" id="NF010683">
    <property type="entry name" value="PRK14083.1"/>
    <property type="match status" value="1"/>
</dbReference>
<evidence type="ECO:0000313" key="7">
    <source>
        <dbReference type="EMBL" id="ROR82755.1"/>
    </source>
</evidence>
<dbReference type="EMBL" id="RKHL01000001">
    <property type="protein sequence ID" value="ROR82755.1"/>
    <property type="molecule type" value="Genomic_DNA"/>
</dbReference>
<dbReference type="PRINTS" id="PR00775">
    <property type="entry name" value="HEATSHOCK90"/>
</dbReference>
<feature type="region of interest" description="Disordered" evidence="6">
    <location>
        <begin position="48"/>
        <end position="76"/>
    </location>
</feature>
<evidence type="ECO:0000256" key="4">
    <source>
        <dbReference type="ARBA" id="ARBA00023186"/>
    </source>
</evidence>
<dbReference type="InterPro" id="IPR001404">
    <property type="entry name" value="Hsp90_fam"/>
</dbReference>
<dbReference type="InterPro" id="IPR020575">
    <property type="entry name" value="Hsp90_N"/>
</dbReference>
<dbReference type="GO" id="GO:0005524">
    <property type="term" value="F:ATP binding"/>
    <property type="evidence" value="ECO:0007669"/>
    <property type="project" value="UniProtKB-KW"/>
</dbReference>
<evidence type="ECO:0000256" key="5">
    <source>
        <dbReference type="PIRSR" id="PIRSR002583-1"/>
    </source>
</evidence>
<proteinExistence type="inferred from homology"/>
<evidence type="ECO:0000256" key="6">
    <source>
        <dbReference type="SAM" id="MobiDB-lite"/>
    </source>
</evidence>
<evidence type="ECO:0000256" key="1">
    <source>
        <dbReference type="ARBA" id="ARBA00008239"/>
    </source>
</evidence>
<keyword evidence="4" id="KW-0143">Chaperone</keyword>
<reference evidence="7 8" key="1">
    <citation type="submission" date="2018-11" db="EMBL/GenBank/DDBJ databases">
        <title>Sequencing the genomes of 1000 actinobacteria strains.</title>
        <authorList>
            <person name="Klenk H.-P."/>
        </authorList>
    </citation>
    <scope>NUCLEOTIDE SEQUENCE [LARGE SCALE GENOMIC DNA]</scope>
    <source>
        <strain evidence="7 8">DSM 14012</strain>
    </source>
</reference>
<feature type="binding site" evidence="5">
    <location>
        <position position="81"/>
    </location>
    <ligand>
        <name>ATP</name>
        <dbReference type="ChEBI" id="CHEBI:30616"/>
    </ligand>
</feature>